<dbReference type="SMART" id="SM00987">
    <property type="entry name" value="UreE_C"/>
    <property type="match status" value="1"/>
</dbReference>
<evidence type="ECO:0000259" key="5">
    <source>
        <dbReference type="SMART" id="SM00986"/>
    </source>
</evidence>
<keyword evidence="2" id="KW-0378">Hydrolase</keyword>
<feature type="compositionally biased region" description="Low complexity" evidence="4">
    <location>
        <begin position="78"/>
        <end position="106"/>
    </location>
</feature>
<evidence type="ECO:0000313" key="7">
    <source>
        <dbReference type="Proteomes" id="UP001303647"/>
    </source>
</evidence>
<dbReference type="Gene3D" id="3.40.470.10">
    <property type="entry name" value="Uracil-DNA glycosylase-like domain"/>
    <property type="match status" value="1"/>
</dbReference>
<evidence type="ECO:0000256" key="1">
    <source>
        <dbReference type="ARBA" id="ARBA00022763"/>
    </source>
</evidence>
<evidence type="ECO:0000313" key="6">
    <source>
        <dbReference type="EMBL" id="KAK4245912.1"/>
    </source>
</evidence>
<feature type="domain" description="Uracil-DNA glycosylase-like" evidence="5">
    <location>
        <begin position="134"/>
        <end position="330"/>
    </location>
</feature>
<keyword evidence="7" id="KW-1185">Reference proteome</keyword>
<dbReference type="InterPro" id="IPR015637">
    <property type="entry name" value="MUG/TDG"/>
</dbReference>
<protein>
    <submittedName>
        <fullName evidence="6">Uracil-DNA glycosylase-like protein</fullName>
    </submittedName>
</protein>
<dbReference type="CDD" id="cd10028">
    <property type="entry name" value="UDG-F2_TDG_MUG"/>
    <property type="match status" value="1"/>
</dbReference>
<reference evidence="6" key="1">
    <citation type="journal article" date="2023" name="Mol. Phylogenet. Evol.">
        <title>Genome-scale phylogeny and comparative genomics of the fungal order Sordariales.</title>
        <authorList>
            <person name="Hensen N."/>
            <person name="Bonometti L."/>
            <person name="Westerberg I."/>
            <person name="Brannstrom I.O."/>
            <person name="Guillou S."/>
            <person name="Cros-Aarteil S."/>
            <person name="Calhoun S."/>
            <person name="Haridas S."/>
            <person name="Kuo A."/>
            <person name="Mondo S."/>
            <person name="Pangilinan J."/>
            <person name="Riley R."/>
            <person name="LaButti K."/>
            <person name="Andreopoulos B."/>
            <person name="Lipzen A."/>
            <person name="Chen C."/>
            <person name="Yan M."/>
            <person name="Daum C."/>
            <person name="Ng V."/>
            <person name="Clum A."/>
            <person name="Steindorff A."/>
            <person name="Ohm R.A."/>
            <person name="Martin F."/>
            <person name="Silar P."/>
            <person name="Natvig D.O."/>
            <person name="Lalanne C."/>
            <person name="Gautier V."/>
            <person name="Ament-Velasquez S.L."/>
            <person name="Kruys A."/>
            <person name="Hutchinson M.I."/>
            <person name="Powell A.J."/>
            <person name="Barry K."/>
            <person name="Miller A.N."/>
            <person name="Grigoriev I.V."/>
            <person name="Debuchy R."/>
            <person name="Gladieux P."/>
            <person name="Hiltunen Thoren M."/>
            <person name="Johannesson H."/>
        </authorList>
    </citation>
    <scope>NUCLEOTIDE SEQUENCE</scope>
    <source>
        <strain evidence="6">CBS 359.72</strain>
    </source>
</reference>
<name>A0AAN7HHN7_9PEZI</name>
<dbReference type="Pfam" id="PF03167">
    <property type="entry name" value="UDG"/>
    <property type="match status" value="1"/>
</dbReference>
<dbReference type="GO" id="GO:0004844">
    <property type="term" value="F:uracil DNA N-glycosylase activity"/>
    <property type="evidence" value="ECO:0007669"/>
    <property type="project" value="TreeGrafter"/>
</dbReference>
<evidence type="ECO:0000256" key="3">
    <source>
        <dbReference type="ARBA" id="ARBA00023204"/>
    </source>
</evidence>
<keyword evidence="1" id="KW-0227">DNA damage</keyword>
<dbReference type="GO" id="GO:0008263">
    <property type="term" value="F:pyrimidine-specific mismatch base pair DNA N-glycosylase activity"/>
    <property type="evidence" value="ECO:0007669"/>
    <property type="project" value="TreeGrafter"/>
</dbReference>
<reference evidence="6" key="2">
    <citation type="submission" date="2023-05" db="EMBL/GenBank/DDBJ databases">
        <authorList>
            <consortium name="Lawrence Berkeley National Laboratory"/>
            <person name="Steindorff A."/>
            <person name="Hensen N."/>
            <person name="Bonometti L."/>
            <person name="Westerberg I."/>
            <person name="Brannstrom I.O."/>
            <person name="Guillou S."/>
            <person name="Cros-Aarteil S."/>
            <person name="Calhoun S."/>
            <person name="Haridas S."/>
            <person name="Kuo A."/>
            <person name="Mondo S."/>
            <person name="Pangilinan J."/>
            <person name="Riley R."/>
            <person name="Labutti K."/>
            <person name="Andreopoulos B."/>
            <person name="Lipzen A."/>
            <person name="Chen C."/>
            <person name="Yanf M."/>
            <person name="Daum C."/>
            <person name="Ng V."/>
            <person name="Clum A."/>
            <person name="Ohm R."/>
            <person name="Martin F."/>
            <person name="Silar P."/>
            <person name="Natvig D."/>
            <person name="Lalanne C."/>
            <person name="Gautier V."/>
            <person name="Ament-Velasquez S.L."/>
            <person name="Kruys A."/>
            <person name="Hutchinson M.I."/>
            <person name="Powell A.J."/>
            <person name="Barry K."/>
            <person name="Miller A.N."/>
            <person name="Grigoriev I.V."/>
            <person name="Debuchy R."/>
            <person name="Gladieux P."/>
            <person name="Thoren M.H."/>
            <person name="Johannesson H."/>
        </authorList>
    </citation>
    <scope>NUCLEOTIDE SEQUENCE</scope>
    <source>
        <strain evidence="6">CBS 359.72</strain>
    </source>
</reference>
<feature type="region of interest" description="Disordered" evidence="4">
    <location>
        <begin position="26"/>
        <end position="116"/>
    </location>
</feature>
<dbReference type="AlphaFoldDB" id="A0AAN7HHN7"/>
<dbReference type="FunFam" id="3.40.470.10:FF:000010">
    <property type="entry name" value="G/U mismatch-specific DNA glycosylase"/>
    <property type="match status" value="1"/>
</dbReference>
<gene>
    <name evidence="6" type="ORF">C7999DRAFT_15925</name>
</gene>
<comment type="caution">
    <text evidence="6">The sequence shown here is derived from an EMBL/GenBank/DDBJ whole genome shotgun (WGS) entry which is preliminary data.</text>
</comment>
<dbReference type="InterPro" id="IPR036895">
    <property type="entry name" value="Uracil-DNA_glycosylase-like_sf"/>
</dbReference>
<dbReference type="Proteomes" id="UP001303647">
    <property type="component" value="Unassembled WGS sequence"/>
</dbReference>
<dbReference type="SUPFAM" id="SSF52141">
    <property type="entry name" value="Uracil-DNA glycosylase-like"/>
    <property type="match status" value="1"/>
</dbReference>
<dbReference type="PANTHER" id="PTHR12159">
    <property type="entry name" value="G/T AND G/U MISMATCH-SPECIFIC DNA GLYCOSYLASE"/>
    <property type="match status" value="1"/>
</dbReference>
<proteinExistence type="predicted"/>
<dbReference type="GO" id="GO:0006285">
    <property type="term" value="P:base-excision repair, AP site formation"/>
    <property type="evidence" value="ECO:0007669"/>
    <property type="project" value="InterPro"/>
</dbReference>
<keyword evidence="3" id="KW-0234">DNA repair</keyword>
<organism evidence="6 7">
    <name type="scientific">Corynascus novoguineensis</name>
    <dbReference type="NCBI Taxonomy" id="1126955"/>
    <lineage>
        <taxon>Eukaryota</taxon>
        <taxon>Fungi</taxon>
        <taxon>Dikarya</taxon>
        <taxon>Ascomycota</taxon>
        <taxon>Pezizomycotina</taxon>
        <taxon>Sordariomycetes</taxon>
        <taxon>Sordariomycetidae</taxon>
        <taxon>Sordariales</taxon>
        <taxon>Chaetomiaceae</taxon>
        <taxon>Corynascus</taxon>
    </lineage>
</organism>
<dbReference type="PANTHER" id="PTHR12159:SF9">
    <property type="entry name" value="G_T MISMATCH-SPECIFIC THYMINE DNA GLYCOSYLASE"/>
    <property type="match status" value="1"/>
</dbReference>
<evidence type="ECO:0000256" key="2">
    <source>
        <dbReference type="ARBA" id="ARBA00022801"/>
    </source>
</evidence>
<evidence type="ECO:0000256" key="4">
    <source>
        <dbReference type="SAM" id="MobiDB-lite"/>
    </source>
</evidence>
<feature type="compositionally biased region" description="Low complexity" evidence="4">
    <location>
        <begin position="45"/>
        <end position="57"/>
    </location>
</feature>
<dbReference type="EMBL" id="MU857687">
    <property type="protein sequence ID" value="KAK4245912.1"/>
    <property type="molecule type" value="Genomic_DNA"/>
</dbReference>
<dbReference type="SMART" id="SM00986">
    <property type="entry name" value="UDG"/>
    <property type="match status" value="1"/>
</dbReference>
<sequence length="357" mass="39241">MTSEIAEDSRTAPTFQGRLQLESFKFKASSTAGGPRRSLRLSVTPSAEPSPSRASRSPSKRKALDAAGDDTKDEEATSSSSSLSASIKTTETTETTITTTTTTTTKSPSRRLKRARVPSTYAPPSTYAHLPGLPDAMAPNLLVLFIGLNPGIETARTGHAYAHPSNLFWKLLHSSGVTPRLCHPTEDREMPARYALGLTNIVARPSRNGAELSRAEMDEGVAVLERKVRRWRPESVCIVGKSIWESVWRVRHGGRAIRPAEFRYGWQDEKENMGRLLDGDDHGREEDEREEGVVYDPNWKGARVFVASSTSGLAATLKPKEKEAIWKELGDWVVKRRVDRAAAVTTDTANITTVAVE</sequence>
<accession>A0AAN7HHN7</accession>
<dbReference type="InterPro" id="IPR005122">
    <property type="entry name" value="Uracil-DNA_glycosylase-like"/>
</dbReference>